<keyword evidence="12" id="KW-0325">Glycoprotein</keyword>
<keyword evidence="7" id="KW-0134">Cell wall</keyword>
<evidence type="ECO:0000256" key="2">
    <source>
        <dbReference type="ARBA" id="ARBA00004191"/>
    </source>
</evidence>
<keyword evidence="10" id="KW-0378">Hydrolase</keyword>
<evidence type="ECO:0000313" key="23">
    <source>
        <dbReference type="Proteomes" id="UP000187455"/>
    </source>
</evidence>
<evidence type="ECO:0000256" key="6">
    <source>
        <dbReference type="ARBA" id="ARBA00022475"/>
    </source>
</evidence>
<protein>
    <recommendedName>
        <fullName evidence="5">glucan endo-1,3-beta-D-glucosidase</fullName>
        <ecNumber evidence="5">3.2.1.39</ecNumber>
    </recommendedName>
    <alternativeName>
        <fullName evidence="18">Endo-1,3-beta-glucanase btgC</fullName>
    </alternativeName>
    <alternativeName>
        <fullName evidence="17">Laminarinase btgC</fullName>
    </alternativeName>
</protein>
<dbReference type="EC" id="3.2.1.39" evidence="5"/>
<keyword evidence="6" id="KW-1003">Cell membrane</keyword>
<keyword evidence="8" id="KW-0964">Secreted</keyword>
<evidence type="ECO:0000256" key="9">
    <source>
        <dbReference type="ARBA" id="ARBA00022729"/>
    </source>
</evidence>
<comment type="subcellular location">
    <subcellularLocation>
        <location evidence="3">Cell membrane</location>
        <topology evidence="3">Single-pass type II membrane protein</topology>
    </subcellularLocation>
    <subcellularLocation>
        <location evidence="2">Secreted</location>
        <location evidence="2">Cell wall</location>
    </subcellularLocation>
</comment>
<evidence type="ECO:0000256" key="5">
    <source>
        <dbReference type="ARBA" id="ARBA00012780"/>
    </source>
</evidence>
<dbReference type="GO" id="GO:0071555">
    <property type="term" value="P:cell wall organization"/>
    <property type="evidence" value="ECO:0007669"/>
    <property type="project" value="UniProtKB-KW"/>
</dbReference>
<dbReference type="GO" id="GO:0000272">
    <property type="term" value="P:polysaccharide catabolic process"/>
    <property type="evidence" value="ECO:0007669"/>
    <property type="project" value="UniProtKB-KW"/>
</dbReference>
<evidence type="ECO:0000256" key="16">
    <source>
        <dbReference type="ARBA" id="ARBA00037649"/>
    </source>
</evidence>
<evidence type="ECO:0000256" key="11">
    <source>
        <dbReference type="ARBA" id="ARBA00023136"/>
    </source>
</evidence>
<dbReference type="InterPro" id="IPR000490">
    <property type="entry name" value="Glyco_hydro_17"/>
</dbReference>
<keyword evidence="15" id="KW-0624">Polysaccharide degradation</keyword>
<dbReference type="PANTHER" id="PTHR16631:SF17">
    <property type="entry name" value="GLUCAN ENDO-1,3-BETA-GLUCOSIDASE BTGC"/>
    <property type="match status" value="1"/>
</dbReference>
<evidence type="ECO:0000313" key="22">
    <source>
        <dbReference type="EMBL" id="OLY79582.1"/>
    </source>
</evidence>
<name>A0A1R0GRQ3_9FUNG</name>
<comment type="caution">
    <text evidence="22">The sequence shown here is derived from an EMBL/GenBank/DDBJ whole genome shotgun (WGS) entry which is preliminary data.</text>
</comment>
<keyword evidence="9 21" id="KW-0732">Signal</keyword>
<evidence type="ECO:0000256" key="3">
    <source>
        <dbReference type="ARBA" id="ARBA00004401"/>
    </source>
</evidence>
<keyword evidence="13" id="KW-0119">Carbohydrate metabolism</keyword>
<dbReference type="Proteomes" id="UP000187455">
    <property type="component" value="Unassembled WGS sequence"/>
</dbReference>
<evidence type="ECO:0000256" key="1">
    <source>
        <dbReference type="ARBA" id="ARBA00000382"/>
    </source>
</evidence>
<gene>
    <name evidence="22" type="ORF">AYI68_g6344</name>
</gene>
<dbReference type="GO" id="GO:0005576">
    <property type="term" value="C:extracellular region"/>
    <property type="evidence" value="ECO:0007669"/>
    <property type="project" value="TreeGrafter"/>
</dbReference>
<evidence type="ECO:0000256" key="15">
    <source>
        <dbReference type="ARBA" id="ARBA00023326"/>
    </source>
</evidence>
<evidence type="ECO:0000256" key="4">
    <source>
        <dbReference type="ARBA" id="ARBA00008773"/>
    </source>
</evidence>
<feature type="chain" id="PRO_5013136430" description="glucan endo-1,3-beta-D-glucosidase" evidence="21">
    <location>
        <begin position="16"/>
        <end position="449"/>
    </location>
</feature>
<evidence type="ECO:0000256" key="10">
    <source>
        <dbReference type="ARBA" id="ARBA00022801"/>
    </source>
</evidence>
<dbReference type="GO" id="GO:0005886">
    <property type="term" value="C:plasma membrane"/>
    <property type="evidence" value="ECO:0007669"/>
    <property type="project" value="UniProtKB-SubCell"/>
</dbReference>
<comment type="catalytic activity">
    <reaction evidence="1">
        <text>Hydrolysis of (1-&gt;3)-beta-D-glucosidic linkages in (1-&gt;3)-beta-D-glucans.</text>
        <dbReference type="EC" id="3.2.1.39"/>
    </reaction>
</comment>
<dbReference type="OrthoDB" id="77201at2759"/>
<sequence>MRFSFITFLVGVVSAQNTFNALNYNPKRADGSCANVDQVKTDLANLSPYTNTLRIYSAIDCQQGEAVLRAMQGTSWKLYLGVWVDSNDATYQAELAEVQRLSTVFDFKQNVVSVIVGSESIYRGEQTSAQIASKVASMKTSLSGLGLSSIPVTAAETWPYTDSTLVSSVDFVMVNGFPYWEGVTIDQAVDTMFTHVNSIKAISQGKKVVVGETGWPSAGDNFGASVASLDNAFAYMTGFICRSRAEGLDYLWFQAFDAPWASAGQSNQVESNFGILLSDYKTPKYPGSQWFACGTTSSSSSIASSASSTLSASSSSASSSDSSSAASPSASSSAASPSASSSAAASPSVTSSPFSSLPASATSTGSSTISTSSMQTTISTAPSAFVSSSSQMTTASVSPSAVPSMTSYSSSSVTIAGGKCSVASTRYRRKCSVAPTRTEGKCVAITPLN</sequence>
<keyword evidence="11" id="KW-0472">Membrane</keyword>
<evidence type="ECO:0000256" key="7">
    <source>
        <dbReference type="ARBA" id="ARBA00022512"/>
    </source>
</evidence>
<dbReference type="STRING" id="133383.A0A1R0GRQ3"/>
<evidence type="ECO:0000256" key="8">
    <source>
        <dbReference type="ARBA" id="ARBA00022525"/>
    </source>
</evidence>
<feature type="region of interest" description="Disordered" evidence="20">
    <location>
        <begin position="336"/>
        <end position="357"/>
    </location>
</feature>
<keyword evidence="23" id="KW-1185">Reference proteome</keyword>
<evidence type="ECO:0000256" key="14">
    <source>
        <dbReference type="ARBA" id="ARBA00023316"/>
    </source>
</evidence>
<dbReference type="EMBL" id="LSSL01004274">
    <property type="protein sequence ID" value="OLY79582.1"/>
    <property type="molecule type" value="Genomic_DNA"/>
</dbReference>
<dbReference type="GO" id="GO:0042973">
    <property type="term" value="F:glucan endo-1,3-beta-D-glucosidase activity"/>
    <property type="evidence" value="ECO:0007669"/>
    <property type="project" value="UniProtKB-EC"/>
</dbReference>
<organism evidence="22 23">
    <name type="scientific">Smittium mucronatum</name>
    <dbReference type="NCBI Taxonomy" id="133383"/>
    <lineage>
        <taxon>Eukaryota</taxon>
        <taxon>Fungi</taxon>
        <taxon>Fungi incertae sedis</taxon>
        <taxon>Zoopagomycota</taxon>
        <taxon>Kickxellomycotina</taxon>
        <taxon>Harpellomycetes</taxon>
        <taxon>Harpellales</taxon>
        <taxon>Legeriomycetaceae</taxon>
        <taxon>Smittium</taxon>
    </lineage>
</organism>
<dbReference type="InterPro" id="IPR017853">
    <property type="entry name" value="GH"/>
</dbReference>
<dbReference type="InterPro" id="IPR050732">
    <property type="entry name" value="Beta-glucan_modifiers"/>
</dbReference>
<accession>A0A1R0GRQ3</accession>
<comment type="similarity">
    <text evidence="4 19">Belongs to the glycosyl hydrolase 17 family.</text>
</comment>
<reference evidence="22 23" key="1">
    <citation type="journal article" date="2016" name="Mol. Biol. Evol.">
        <title>Genome-Wide Survey of Gut Fungi (Harpellales) Reveals the First Horizontally Transferred Ubiquitin Gene from a Mosquito Host.</title>
        <authorList>
            <person name="Wang Y."/>
            <person name="White M.M."/>
            <person name="Kvist S."/>
            <person name="Moncalvo J.M."/>
        </authorList>
    </citation>
    <scope>NUCLEOTIDE SEQUENCE [LARGE SCALE GENOMIC DNA]</scope>
    <source>
        <strain evidence="22 23">ALG-7-W6</strain>
    </source>
</reference>
<feature type="signal peptide" evidence="21">
    <location>
        <begin position="1"/>
        <end position="15"/>
    </location>
</feature>
<evidence type="ECO:0000256" key="18">
    <source>
        <dbReference type="ARBA" id="ARBA00043078"/>
    </source>
</evidence>
<evidence type="ECO:0000256" key="17">
    <source>
        <dbReference type="ARBA" id="ARBA00042373"/>
    </source>
</evidence>
<evidence type="ECO:0000256" key="19">
    <source>
        <dbReference type="RuleBase" id="RU004335"/>
    </source>
</evidence>
<dbReference type="Pfam" id="PF00332">
    <property type="entry name" value="Glyco_hydro_17"/>
    <property type="match status" value="1"/>
</dbReference>
<dbReference type="GO" id="GO:0009986">
    <property type="term" value="C:cell surface"/>
    <property type="evidence" value="ECO:0007669"/>
    <property type="project" value="TreeGrafter"/>
</dbReference>
<evidence type="ECO:0000256" key="21">
    <source>
        <dbReference type="SAM" id="SignalP"/>
    </source>
</evidence>
<dbReference type="AlphaFoldDB" id="A0A1R0GRQ3"/>
<evidence type="ECO:0000256" key="20">
    <source>
        <dbReference type="SAM" id="MobiDB-lite"/>
    </source>
</evidence>
<keyword evidence="14" id="KW-0961">Cell wall biogenesis/degradation</keyword>
<comment type="function">
    <text evidence="16">Glucanases play a role in cell expansion during growth, in cell-cell fusion during mating, and in spore release during sporulation. This enzyme may be involved in beta-glucan degradation. Active on laminarin and lichenan.</text>
</comment>
<dbReference type="SUPFAM" id="SSF51445">
    <property type="entry name" value="(Trans)glycosidases"/>
    <property type="match status" value="1"/>
</dbReference>
<evidence type="ECO:0000256" key="12">
    <source>
        <dbReference type="ARBA" id="ARBA00023180"/>
    </source>
</evidence>
<dbReference type="GO" id="GO:0009277">
    <property type="term" value="C:fungal-type cell wall"/>
    <property type="evidence" value="ECO:0007669"/>
    <property type="project" value="TreeGrafter"/>
</dbReference>
<dbReference type="Gene3D" id="3.20.20.80">
    <property type="entry name" value="Glycosidases"/>
    <property type="match status" value="2"/>
</dbReference>
<evidence type="ECO:0000256" key="13">
    <source>
        <dbReference type="ARBA" id="ARBA00023277"/>
    </source>
</evidence>
<dbReference type="PANTHER" id="PTHR16631">
    <property type="entry name" value="GLUCAN 1,3-BETA-GLUCOSIDASE"/>
    <property type="match status" value="1"/>
</dbReference>
<proteinExistence type="inferred from homology"/>